<dbReference type="Proteomes" id="UP001430848">
    <property type="component" value="Unassembled WGS sequence"/>
</dbReference>
<dbReference type="PANTHER" id="PTHR48043">
    <property type="entry name" value="EG:EG0003.4 PROTEIN-RELATED"/>
    <property type="match status" value="1"/>
</dbReference>
<evidence type="ECO:0000256" key="1">
    <source>
        <dbReference type="ARBA" id="ARBA00022676"/>
    </source>
</evidence>
<dbReference type="Gene3D" id="3.40.50.2000">
    <property type="entry name" value="Glycogen Phosphorylase B"/>
    <property type="match status" value="3"/>
</dbReference>
<evidence type="ECO:0000313" key="5">
    <source>
        <dbReference type="Proteomes" id="UP001430848"/>
    </source>
</evidence>
<accession>A0ABR1NPL0</accession>
<dbReference type="SUPFAM" id="SSF53756">
    <property type="entry name" value="UDP-Glycosyltransferase/glycogen phosphorylase"/>
    <property type="match status" value="1"/>
</dbReference>
<dbReference type="InterPro" id="IPR010610">
    <property type="entry name" value="EryCIII-like_C"/>
</dbReference>
<feature type="domain" description="Erythromycin biosynthesis protein CIII-like C-terminal" evidence="3">
    <location>
        <begin position="351"/>
        <end position="466"/>
    </location>
</feature>
<name>A0ABR1NPL0_DIAER</name>
<dbReference type="EMBL" id="JAKNSF020000161">
    <property type="protein sequence ID" value="KAK7710082.1"/>
    <property type="molecule type" value="Genomic_DNA"/>
</dbReference>
<keyword evidence="5" id="KW-1185">Reference proteome</keyword>
<evidence type="ECO:0000259" key="3">
    <source>
        <dbReference type="Pfam" id="PF06722"/>
    </source>
</evidence>
<evidence type="ECO:0000313" key="4">
    <source>
        <dbReference type="EMBL" id="KAK7710082.1"/>
    </source>
</evidence>
<keyword evidence="2" id="KW-0808">Transferase</keyword>
<organism evidence="4 5">
    <name type="scientific">Diaporthe eres</name>
    <name type="common">Phomopsis oblonga</name>
    <dbReference type="NCBI Taxonomy" id="83184"/>
    <lineage>
        <taxon>Eukaryota</taxon>
        <taxon>Fungi</taxon>
        <taxon>Dikarya</taxon>
        <taxon>Ascomycota</taxon>
        <taxon>Pezizomycotina</taxon>
        <taxon>Sordariomycetes</taxon>
        <taxon>Sordariomycetidae</taxon>
        <taxon>Diaporthales</taxon>
        <taxon>Diaporthaceae</taxon>
        <taxon>Diaporthe</taxon>
        <taxon>Diaporthe eres species complex</taxon>
    </lineage>
</organism>
<protein>
    <recommendedName>
        <fullName evidence="3">Erythromycin biosynthesis protein CIII-like C-terminal domain-containing protein</fullName>
    </recommendedName>
</protein>
<dbReference type="PANTHER" id="PTHR48043:SF145">
    <property type="entry name" value="FI06409P-RELATED"/>
    <property type="match status" value="1"/>
</dbReference>
<proteinExistence type="predicted"/>
<sequence length="475" mass="52602">MKPLILYALPNADGHMYPAIQITEQLVSHGFDVTMVAAAKWKPAAARIGAGFAPLVGLWAREDFRDSIMDKKVTDKTRLKALRQSIGDTFVSMMFSGYQSLVLALVELQSRVGSESLKERGVVILSDMCFTGVLPFKLGADLFPDVDIKTICIALLPRAWATPETPCWGAGLPWDPSEEGLKRNTIGNRMGYDEFQHNRLDDALFMAGCKIKFESLWEEHDRATLPEEYKFRRSLGNGTYFAHNTTFQMCIPSVEYPAESLPSHFKFAGQLPPKPIPADIEYPAWWSEVLENSARGEQKADRKNIIFVAQGTESPNHGDLVIPAIQGLASRDDLLVIACLCKKGTKLGLTDDLPQIPTNARVIDFFPYDAVLAHADLFISSSGYGGLNHAVVNGVPVVQTGILIDKPDVGRRIEYAGLGVFISRFPPPADQIRDSVDRVISDNKYRTRALELQAEAQTYNPFEIIENEILSISAV</sequence>
<dbReference type="InterPro" id="IPR050271">
    <property type="entry name" value="UDP-glycosyltransferase"/>
</dbReference>
<gene>
    <name evidence="4" type="ORF">SLS63_013048</name>
</gene>
<evidence type="ECO:0000256" key="2">
    <source>
        <dbReference type="ARBA" id="ARBA00022679"/>
    </source>
</evidence>
<comment type="caution">
    <text evidence="4">The sequence shown here is derived from an EMBL/GenBank/DDBJ whole genome shotgun (WGS) entry which is preliminary data.</text>
</comment>
<reference evidence="4 5" key="1">
    <citation type="submission" date="2024-02" db="EMBL/GenBank/DDBJ databases">
        <title>De novo assembly and annotation of 12 fungi associated with fruit tree decline syndrome in Ontario, Canada.</title>
        <authorList>
            <person name="Sulman M."/>
            <person name="Ellouze W."/>
            <person name="Ilyukhin E."/>
        </authorList>
    </citation>
    <scope>NUCLEOTIDE SEQUENCE [LARGE SCALE GENOMIC DNA]</scope>
    <source>
        <strain evidence="4 5">M169</strain>
    </source>
</reference>
<dbReference type="Pfam" id="PF06722">
    <property type="entry name" value="EryCIII-like_C"/>
    <property type="match status" value="1"/>
</dbReference>
<keyword evidence="1" id="KW-0328">Glycosyltransferase</keyword>